<feature type="compositionally biased region" description="Polar residues" evidence="2">
    <location>
        <begin position="215"/>
        <end position="232"/>
    </location>
</feature>
<feature type="compositionally biased region" description="Basic and acidic residues" evidence="2">
    <location>
        <begin position="241"/>
        <end position="250"/>
    </location>
</feature>
<feature type="compositionally biased region" description="Polar residues" evidence="2">
    <location>
        <begin position="1451"/>
        <end position="1464"/>
    </location>
</feature>
<keyword evidence="4" id="KW-1185">Reference proteome</keyword>
<feature type="compositionally biased region" description="Basic and acidic residues" evidence="2">
    <location>
        <begin position="815"/>
        <end position="838"/>
    </location>
</feature>
<feature type="compositionally biased region" description="Basic and acidic residues" evidence="2">
    <location>
        <begin position="312"/>
        <end position="323"/>
    </location>
</feature>
<feature type="compositionally biased region" description="Basic and acidic residues" evidence="2">
    <location>
        <begin position="181"/>
        <end position="196"/>
    </location>
</feature>
<name>A0AAV4HK37_9GAST</name>
<dbReference type="PANTHER" id="PTHR14926">
    <property type="entry name" value="M-PHASE PHOSPHOPROTEIN 9"/>
    <property type="match status" value="1"/>
</dbReference>
<dbReference type="Proteomes" id="UP000762676">
    <property type="component" value="Unassembled WGS sequence"/>
</dbReference>
<feature type="coiled-coil region" evidence="1">
    <location>
        <begin position="1515"/>
        <end position="1575"/>
    </location>
</feature>
<feature type="region of interest" description="Disordered" evidence="2">
    <location>
        <begin position="176"/>
        <end position="329"/>
    </location>
</feature>
<organism evidence="3 4">
    <name type="scientific">Elysia marginata</name>
    <dbReference type="NCBI Taxonomy" id="1093978"/>
    <lineage>
        <taxon>Eukaryota</taxon>
        <taxon>Metazoa</taxon>
        <taxon>Spiralia</taxon>
        <taxon>Lophotrochozoa</taxon>
        <taxon>Mollusca</taxon>
        <taxon>Gastropoda</taxon>
        <taxon>Heterobranchia</taxon>
        <taxon>Euthyneura</taxon>
        <taxon>Panpulmonata</taxon>
        <taxon>Sacoglossa</taxon>
        <taxon>Placobranchoidea</taxon>
        <taxon>Plakobranchidae</taxon>
        <taxon>Elysia</taxon>
    </lineage>
</organism>
<proteinExistence type="predicted"/>
<feature type="compositionally biased region" description="Basic and acidic residues" evidence="2">
    <location>
        <begin position="880"/>
        <end position="897"/>
    </location>
</feature>
<evidence type="ECO:0000256" key="1">
    <source>
        <dbReference type="SAM" id="Coils"/>
    </source>
</evidence>
<feature type="coiled-coil region" evidence="1">
    <location>
        <begin position="1177"/>
        <end position="1246"/>
    </location>
</feature>
<keyword evidence="1" id="KW-0175">Coiled coil</keyword>
<feature type="coiled-coil region" evidence="1">
    <location>
        <begin position="772"/>
        <end position="799"/>
    </location>
</feature>
<feature type="compositionally biased region" description="Basic residues" evidence="2">
    <location>
        <begin position="937"/>
        <end position="948"/>
    </location>
</feature>
<feature type="compositionally biased region" description="Basic and acidic residues" evidence="2">
    <location>
        <begin position="1426"/>
        <end position="1450"/>
    </location>
</feature>
<feature type="compositionally biased region" description="Basic and acidic residues" evidence="2">
    <location>
        <begin position="578"/>
        <end position="607"/>
    </location>
</feature>
<feature type="region of interest" description="Disordered" evidence="2">
    <location>
        <begin position="815"/>
        <end position="980"/>
    </location>
</feature>
<dbReference type="PANTHER" id="PTHR14926:SF1">
    <property type="entry name" value="M-PHASE PHOSPHOPROTEIN 9"/>
    <property type="match status" value="1"/>
</dbReference>
<evidence type="ECO:0000313" key="4">
    <source>
        <dbReference type="Proteomes" id="UP000762676"/>
    </source>
</evidence>
<feature type="region of interest" description="Disordered" evidence="2">
    <location>
        <begin position="1358"/>
        <end position="1465"/>
    </location>
</feature>
<feature type="region of interest" description="Disordered" evidence="2">
    <location>
        <begin position="654"/>
        <end position="699"/>
    </location>
</feature>
<feature type="region of interest" description="Disordered" evidence="2">
    <location>
        <begin position="573"/>
        <end position="607"/>
    </location>
</feature>
<dbReference type="InterPro" id="IPR026636">
    <property type="entry name" value="MPHOSPH9"/>
</dbReference>
<feature type="region of interest" description="Disordered" evidence="2">
    <location>
        <begin position="1"/>
        <end position="162"/>
    </location>
</feature>
<dbReference type="GO" id="GO:0005814">
    <property type="term" value="C:centriole"/>
    <property type="evidence" value="ECO:0007669"/>
    <property type="project" value="TreeGrafter"/>
</dbReference>
<feature type="compositionally biased region" description="Basic and acidic residues" evidence="2">
    <location>
        <begin position="132"/>
        <end position="162"/>
    </location>
</feature>
<evidence type="ECO:0000313" key="3">
    <source>
        <dbReference type="EMBL" id="GFR97146.1"/>
    </source>
</evidence>
<evidence type="ECO:0000256" key="2">
    <source>
        <dbReference type="SAM" id="MobiDB-lite"/>
    </source>
</evidence>
<protein>
    <submittedName>
        <fullName evidence="3">M-phase phosphoprotein 9</fullName>
    </submittedName>
</protein>
<feature type="compositionally biased region" description="Polar residues" evidence="2">
    <location>
        <begin position="1370"/>
        <end position="1387"/>
    </location>
</feature>
<feature type="compositionally biased region" description="Basic and acidic residues" evidence="2">
    <location>
        <begin position="35"/>
        <end position="49"/>
    </location>
</feature>
<feature type="compositionally biased region" description="Polar residues" evidence="2">
    <location>
        <begin position="82"/>
        <end position="92"/>
    </location>
</feature>
<feature type="compositionally biased region" description="Basic and acidic residues" evidence="2">
    <location>
        <begin position="730"/>
        <end position="744"/>
    </location>
</feature>
<feature type="region of interest" description="Disordered" evidence="2">
    <location>
        <begin position="1036"/>
        <end position="1071"/>
    </location>
</feature>
<feature type="compositionally biased region" description="Polar residues" evidence="2">
    <location>
        <begin position="907"/>
        <end position="916"/>
    </location>
</feature>
<gene>
    <name evidence="3" type="ORF">ElyMa_000985000</name>
</gene>
<reference evidence="3 4" key="1">
    <citation type="journal article" date="2021" name="Elife">
        <title>Chloroplast acquisition without the gene transfer in kleptoplastic sea slugs, Plakobranchus ocellatus.</title>
        <authorList>
            <person name="Maeda T."/>
            <person name="Takahashi S."/>
            <person name="Yoshida T."/>
            <person name="Shimamura S."/>
            <person name="Takaki Y."/>
            <person name="Nagai Y."/>
            <person name="Toyoda A."/>
            <person name="Suzuki Y."/>
            <person name="Arimoto A."/>
            <person name="Ishii H."/>
            <person name="Satoh N."/>
            <person name="Nishiyama T."/>
            <person name="Hasebe M."/>
            <person name="Maruyama T."/>
            <person name="Minagawa J."/>
            <person name="Obokata J."/>
            <person name="Shigenobu S."/>
        </authorList>
    </citation>
    <scope>NUCLEOTIDE SEQUENCE [LARGE SCALE GENOMIC DNA]</scope>
</reference>
<dbReference type="EMBL" id="BMAT01002019">
    <property type="protein sequence ID" value="GFR97146.1"/>
    <property type="molecule type" value="Genomic_DNA"/>
</dbReference>
<sequence length="1586" mass="176943">MDSGDGGAEEDNGERQPGSSEQEEVAGESNMPLDSAKDRETTGSEHNDVADGNFSGAIQDKDGDLCVQGREASVSHSDENNGESSVLGSSRDGSGELLEVVHAEKPESPRPAEADEEVKSDPAAAQVLQSGEENKSSGDTEYKDSPESTRLQESKDVSEESHVLASAFCQSEELTVMRGGNDIERAGDDDSKTKEVEEGDGNVIEEKLSAFGDNVSDSNVEQVPNTEFSSKNMAEDSADVDEQKPCRTDENPCTLPTSEDSLGQDLEQKEGEGQPDNHNITPTVLGTELDDFFASSIGPGNFPDSATGDSSDSPKEGKGKTESAEGIQNGLFPALDNVDLETDEELLDGEKAEERAEKMTESAAVVEELREANESAANVGCDSKQQVGISPTQGGIAGDPGAKGPATHSPIFCQDNYKVCRELQPGIKECLILETGEQFICVNPPHEEHGMGPSGNEAEKPVYLVQSSKEFETQGGDTKVNSSPLVENDNATPQVYRTTHPTMLRIDHVLSPSEAFAYVSFGDDGSGDGYCSPSQKHSDGSLQSKFLNSMQQGYITRNGIPVIMDNSEEEIYTSNRSKSHDDLDLRGQKSRGSRYDQHPTSWKEDTVHKIPSNFSKDLYSANFLTSTDNERYRKVEDYSGEDFYLWERKSKYEGKRTRSTPEQSSDYSSSYRPRPASHSYSSHSHRYSPTRSSYLNDSSNYRTRDSSYLYRSGEHSSEDLSRLSTRFRHLDKGDAQSSASRHESSTVPRFNTLHDQQVSWLDMFKMIEAQHRTELRSQHEQHERLLQQMQQNMARELSKQQDTLKHSLSAHREILEELSPGRHRDSRQNKNQSRKFDDIEGSSMDSQRSAESPAEQSSHTTLQGVDVSLKNPPPFSRYSDIYDSKDPNDVPVKRSLESELSSPSRPADTSLSQSRISMGCDKQLRGGVYSSPMPIAKAKHKNSPRAHKSSSDGTVHSSPNDDKSRNAISVRKHPSDKRRDHLEQVLAASTDVSQADSEDFLSPRTRINLREKHARHLADLRAYYEEELRDMRQMLQASQRKLERSGGDGPGSTQSQAQGLSLQQPPGKSMEEKILSKENEELRQRCRELQDDYHDSKSEIRELQQKIQGLEIRAADYAERYDQSQAQVLSLGSRLEELTEFAKEKESSSSDLEAKNKRVAESLQMAYKKEKELTESLHSAKTTIQRLVDKYEMLEKDYTILKESAAANQEKLLQSRHEAIETNNKLSRLEMDNKQFQHDNEILKHELTMTRSSLSMRTSYEDSFSPSHSREQGKANHSASTSLRNRSRDRSQHNSSPNPVRKSKPRQTSPDDQPIGPTDESLRSPILRAEEELRRLQGSVGGAAGSRSSEFAPKLQRKFYGTEVPPHTRATPTNRNRSSFSPNSKTLSPLEKKGRSAPLNRDSVRGSRASTNTKQASKAEPLNYITERERSGKTGNLDKKSRDNFTDKDQNSSSKKPVSATNGMSGDIAMERIRSGDIVSRPDWEDMYTSMVPSRSSSNGIESSNNRAATREQILQERVQNIDNLEKKYDKLVTQKRKYESSLSKLPVHGHRGEKERLEAELDQLDKELGSVRMSLKRFHVLKSTI</sequence>
<feature type="coiled-coil region" evidence="1">
    <location>
        <begin position="1072"/>
        <end position="1127"/>
    </location>
</feature>
<comment type="caution">
    <text evidence="3">The sequence shown here is derived from an EMBL/GenBank/DDBJ whole genome shotgun (WGS) entry which is preliminary data.</text>
</comment>
<feature type="compositionally biased region" description="Polar residues" evidence="2">
    <location>
        <begin position="1275"/>
        <end position="1284"/>
    </location>
</feature>
<accession>A0AAV4HK37</accession>
<feature type="compositionally biased region" description="Polar residues" evidence="2">
    <location>
        <begin position="1051"/>
        <end position="1066"/>
    </location>
</feature>
<feature type="compositionally biased region" description="Low complexity" evidence="2">
    <location>
        <begin position="664"/>
        <end position="682"/>
    </location>
</feature>
<feature type="region of interest" description="Disordered" evidence="2">
    <location>
        <begin position="1258"/>
        <end position="1324"/>
    </location>
</feature>
<feature type="compositionally biased region" description="Polar residues" evidence="2">
    <location>
        <begin position="843"/>
        <end position="863"/>
    </location>
</feature>
<feature type="region of interest" description="Disordered" evidence="2">
    <location>
        <begin position="730"/>
        <end position="750"/>
    </location>
</feature>
<feature type="compositionally biased region" description="Basic and acidic residues" evidence="2">
    <location>
        <begin position="99"/>
        <end position="120"/>
    </location>
</feature>